<evidence type="ECO:0000259" key="2">
    <source>
        <dbReference type="Pfam" id="PF20720"/>
    </source>
</evidence>
<dbReference type="OrthoDB" id="9806903at2"/>
<keyword evidence="3" id="KW-0540">Nuclease</keyword>
<proteinExistence type="predicted"/>
<evidence type="ECO:0000313" key="3">
    <source>
        <dbReference type="EMBL" id="SDS06297.1"/>
    </source>
</evidence>
<gene>
    <name evidence="3" type="ORF">SAMN05216421_0834</name>
</gene>
<dbReference type="InterPro" id="IPR049050">
    <property type="entry name" value="nSTAND3"/>
</dbReference>
<dbReference type="GO" id="GO:0003677">
    <property type="term" value="F:DNA binding"/>
    <property type="evidence" value="ECO:0007669"/>
    <property type="project" value="InterPro"/>
</dbReference>
<keyword evidence="3" id="KW-0378">Hydrolase</keyword>
<dbReference type="GO" id="GO:0004519">
    <property type="term" value="F:endonuclease activity"/>
    <property type="evidence" value="ECO:0007669"/>
    <property type="project" value="UniProtKB-KW"/>
</dbReference>
<organism evidence="3 4">
    <name type="scientific">Halopseudomonas xinjiangensis</name>
    <dbReference type="NCBI Taxonomy" id="487184"/>
    <lineage>
        <taxon>Bacteria</taxon>
        <taxon>Pseudomonadati</taxon>
        <taxon>Pseudomonadota</taxon>
        <taxon>Gammaproteobacteria</taxon>
        <taxon>Pseudomonadales</taxon>
        <taxon>Pseudomonadaceae</taxon>
        <taxon>Halopseudomonas</taxon>
    </lineage>
</organism>
<dbReference type="SUPFAM" id="SSF52540">
    <property type="entry name" value="P-loop containing nucleoside triphosphate hydrolases"/>
    <property type="match status" value="1"/>
</dbReference>
<evidence type="ECO:0000259" key="1">
    <source>
        <dbReference type="Pfam" id="PF04471"/>
    </source>
</evidence>
<keyword evidence="4" id="KW-1185">Reference proteome</keyword>
<dbReference type="Proteomes" id="UP000243207">
    <property type="component" value="Chromosome I"/>
</dbReference>
<dbReference type="InterPro" id="IPR027417">
    <property type="entry name" value="P-loop_NTPase"/>
</dbReference>
<dbReference type="Pfam" id="PF04471">
    <property type="entry name" value="Mrr_cat"/>
    <property type="match status" value="1"/>
</dbReference>
<dbReference type="InterPro" id="IPR007560">
    <property type="entry name" value="Restrct_endonuc_IV_Mrr"/>
</dbReference>
<keyword evidence="3" id="KW-0255">Endonuclease</keyword>
<accession>A0A1H1P530</accession>
<dbReference type="EMBL" id="LT629736">
    <property type="protein sequence ID" value="SDS06297.1"/>
    <property type="molecule type" value="Genomic_DNA"/>
</dbReference>
<sequence length="750" mass="85713">MSDYDFRQLNDKEFEVFCADLLGVVHGHRIERFKPGRDSGVDGRFFSSSGKEVILQCKHWSSTPLGNLIRTLKKAEKPKLEKLNPEKYIFAVSNPLSRSDKEEIFKIFAPYISSESDIYGKEDLNDLLSKHPAVERRHYKLWLHSASVIANVFSSALIGRSEHSLKEIVSTSRMYAITYNHERALTILEKLGVLIISGEPGVGKTTLANHLCLKYVAEGYEYYKVSDDIKEVESVFNANAKQIFYFDDFLGRNYLDALRGHEGSQVTQFIRRISANKKMRFVLTSRSTILNQGKLLFDSFEHDNLKRNEFELRIKSLSEIDKAKILYNHIYHSGIGDDYVEQLYVDKRYRAVISHRNFNPRLISYITDPARLENCPADAYWQYVVASLDDPSQIWDNPFSVQLDDFGRALVLFVVLHGYAIHESQLAEAYQCFVSLPSSQSLQGRRDYLTSLRVLTGSFLNRTVSSVGLQTIDLFNPSIGDYVLRRYSRDVASIQTALMCLKTTMSLYTLISLRRWEYVSYAQYKQICRALLKNAHVSGYEGLRCSYISKLIRIYIELFGEGARDESEIQAAVLHLIAARHGEISEDSFVAMKWAVEVELIAPLDAAKFVSAHYQFASSDEEIRSISELIEKFPKGFEEYTAVGDVVRSHVFSLISENFLEFVEANDAFSKVQYGDYDSAKQELEHLLAGKLDELGISYDQTNISEIVGCYDIAYELDRYFENTFDTGDRSVEGPIGLIIDEIDDLFEKS</sequence>
<reference evidence="4" key="1">
    <citation type="submission" date="2016-10" db="EMBL/GenBank/DDBJ databases">
        <authorList>
            <person name="Varghese N."/>
            <person name="Submissions S."/>
        </authorList>
    </citation>
    <scope>NUCLEOTIDE SEQUENCE [LARGE SCALE GENOMIC DNA]</scope>
    <source>
        <strain evidence="4">NRRL B-51270</strain>
    </source>
</reference>
<name>A0A1H1P530_9GAMM</name>
<dbReference type="Pfam" id="PF20720">
    <property type="entry name" value="nSTAND3"/>
    <property type="match status" value="1"/>
</dbReference>
<dbReference type="RefSeq" id="WP_157718119.1">
    <property type="nucleotide sequence ID" value="NZ_LT629736.1"/>
</dbReference>
<dbReference type="GO" id="GO:0009307">
    <property type="term" value="P:DNA restriction-modification system"/>
    <property type="evidence" value="ECO:0007669"/>
    <property type="project" value="InterPro"/>
</dbReference>
<protein>
    <submittedName>
        <fullName evidence="3">Restriction endonuclease</fullName>
    </submittedName>
</protein>
<evidence type="ECO:0000313" key="4">
    <source>
        <dbReference type="Proteomes" id="UP000243207"/>
    </source>
</evidence>
<dbReference type="Gene3D" id="3.40.50.300">
    <property type="entry name" value="P-loop containing nucleotide triphosphate hydrolases"/>
    <property type="match status" value="1"/>
</dbReference>
<dbReference type="InterPro" id="IPR011856">
    <property type="entry name" value="tRNA_endonuc-like_dom_sf"/>
</dbReference>
<feature type="domain" description="Novel STAND NTPase 3" evidence="2">
    <location>
        <begin position="175"/>
        <end position="332"/>
    </location>
</feature>
<feature type="domain" description="Restriction endonuclease type IV Mrr" evidence="1">
    <location>
        <begin position="7"/>
        <end position="70"/>
    </location>
</feature>
<dbReference type="AlphaFoldDB" id="A0A1H1P530"/>
<dbReference type="Gene3D" id="3.40.1350.10">
    <property type="match status" value="1"/>
</dbReference>
<dbReference type="STRING" id="487184.SAMN05216421_0834"/>